<dbReference type="EMBL" id="QPFP01000001">
    <property type="protein sequence ID" value="TEB39740.1"/>
    <property type="molecule type" value="Genomic_DNA"/>
</dbReference>
<sequence>MGAGQSTSQVHTPSKGLHVLRVTPSSPASDTDIEPYFDFVVGFEGESLRPEQNIDASQLEKIVESHENRVLNLLVWNSKNQRTRVVPVVPSRSWSQPHLNANNAQPSLLGLSMRMCEPETATENVWHVLDVIEGSPAESAGLVPMGDWILGWSGGVLSAENDFYDLVEAHVDKPLRVYVYSYDFDTLREVVLIPNRHWGGEGLLGCVFGFGLLHRIPPQPEDRVPGSIPAELQEVEEEYEEQQLFVPADAQEESWHHVDGHQHLAHPAPSRAPLGSQHSSDPLSPPGSALNGELR</sequence>
<dbReference type="InterPro" id="IPR036034">
    <property type="entry name" value="PDZ_sf"/>
</dbReference>
<dbReference type="Pfam" id="PF04495">
    <property type="entry name" value="GRASP55_65"/>
    <property type="match status" value="2"/>
</dbReference>
<keyword evidence="5" id="KW-0862">Zinc</keyword>
<feature type="domain" description="PDZ GRASP-type" evidence="7">
    <location>
        <begin position="15"/>
        <end position="118"/>
    </location>
</feature>
<dbReference type="Gene3D" id="2.30.42.10">
    <property type="match status" value="2"/>
</dbReference>
<feature type="compositionally biased region" description="Polar residues" evidence="6">
    <location>
        <begin position="1"/>
        <end position="12"/>
    </location>
</feature>
<dbReference type="AlphaFoldDB" id="A0A4Y7TZZ0"/>
<proteinExistence type="predicted"/>
<dbReference type="InterPro" id="IPR007583">
    <property type="entry name" value="GRASP55_65"/>
</dbReference>
<dbReference type="PROSITE" id="PS51865">
    <property type="entry name" value="PDZ_GRASP"/>
    <property type="match status" value="2"/>
</dbReference>
<dbReference type="GO" id="GO:0000139">
    <property type="term" value="C:Golgi membrane"/>
    <property type="evidence" value="ECO:0007669"/>
    <property type="project" value="UniProtKB-SubCell"/>
</dbReference>
<accession>A0A4Y7TZZ0</accession>
<dbReference type="GO" id="GO:0046872">
    <property type="term" value="F:metal ion binding"/>
    <property type="evidence" value="ECO:0007669"/>
    <property type="project" value="UniProtKB-KW"/>
</dbReference>
<evidence type="ECO:0000256" key="4">
    <source>
        <dbReference type="ARBA" id="ARBA00023136"/>
    </source>
</evidence>
<feature type="binding site" evidence="5">
    <location>
        <position position="116"/>
    </location>
    <ligand>
        <name>Zn(2+)</name>
        <dbReference type="ChEBI" id="CHEBI:29105"/>
    </ligand>
</feature>
<keyword evidence="2" id="KW-0677">Repeat</keyword>
<dbReference type="Proteomes" id="UP000298030">
    <property type="component" value="Unassembled WGS sequence"/>
</dbReference>
<evidence type="ECO:0000256" key="2">
    <source>
        <dbReference type="ARBA" id="ARBA00022737"/>
    </source>
</evidence>
<evidence type="ECO:0000256" key="3">
    <source>
        <dbReference type="ARBA" id="ARBA00023034"/>
    </source>
</evidence>
<evidence type="ECO:0000313" key="8">
    <source>
        <dbReference type="EMBL" id="TEB39740.1"/>
    </source>
</evidence>
<evidence type="ECO:0000259" key="7">
    <source>
        <dbReference type="PROSITE" id="PS51865"/>
    </source>
</evidence>
<evidence type="ECO:0000313" key="9">
    <source>
        <dbReference type="Proteomes" id="UP000298030"/>
    </source>
</evidence>
<dbReference type="GO" id="GO:0007030">
    <property type="term" value="P:Golgi organization"/>
    <property type="evidence" value="ECO:0007669"/>
    <property type="project" value="TreeGrafter"/>
</dbReference>
<dbReference type="FunFam" id="2.30.42.10:FF:000026">
    <property type="entry name" value="Golgi reassembly stacking protein 2"/>
    <property type="match status" value="1"/>
</dbReference>
<name>A0A4Y7TZZ0_COPMI</name>
<reference evidence="8 9" key="1">
    <citation type="journal article" date="2019" name="Nat. Ecol. Evol.">
        <title>Megaphylogeny resolves global patterns of mushroom evolution.</title>
        <authorList>
            <person name="Varga T."/>
            <person name="Krizsan K."/>
            <person name="Foldi C."/>
            <person name="Dima B."/>
            <person name="Sanchez-Garcia M."/>
            <person name="Sanchez-Ramirez S."/>
            <person name="Szollosi G.J."/>
            <person name="Szarkandi J.G."/>
            <person name="Papp V."/>
            <person name="Albert L."/>
            <person name="Andreopoulos W."/>
            <person name="Angelini C."/>
            <person name="Antonin V."/>
            <person name="Barry K.W."/>
            <person name="Bougher N.L."/>
            <person name="Buchanan P."/>
            <person name="Buyck B."/>
            <person name="Bense V."/>
            <person name="Catcheside P."/>
            <person name="Chovatia M."/>
            <person name="Cooper J."/>
            <person name="Damon W."/>
            <person name="Desjardin D."/>
            <person name="Finy P."/>
            <person name="Geml J."/>
            <person name="Haridas S."/>
            <person name="Hughes K."/>
            <person name="Justo A."/>
            <person name="Karasinski D."/>
            <person name="Kautmanova I."/>
            <person name="Kiss B."/>
            <person name="Kocsube S."/>
            <person name="Kotiranta H."/>
            <person name="LaButti K.M."/>
            <person name="Lechner B.E."/>
            <person name="Liimatainen K."/>
            <person name="Lipzen A."/>
            <person name="Lukacs Z."/>
            <person name="Mihaltcheva S."/>
            <person name="Morgado L.N."/>
            <person name="Niskanen T."/>
            <person name="Noordeloos M.E."/>
            <person name="Ohm R.A."/>
            <person name="Ortiz-Santana B."/>
            <person name="Ovrebo C."/>
            <person name="Racz N."/>
            <person name="Riley R."/>
            <person name="Savchenko A."/>
            <person name="Shiryaev A."/>
            <person name="Soop K."/>
            <person name="Spirin V."/>
            <person name="Szebenyi C."/>
            <person name="Tomsovsky M."/>
            <person name="Tulloss R.E."/>
            <person name="Uehling J."/>
            <person name="Grigoriev I.V."/>
            <person name="Vagvolgyi C."/>
            <person name="Papp T."/>
            <person name="Martin F.M."/>
            <person name="Miettinen O."/>
            <person name="Hibbett D.S."/>
            <person name="Nagy L.G."/>
        </authorList>
    </citation>
    <scope>NUCLEOTIDE SEQUENCE [LARGE SCALE GENOMIC DNA]</scope>
    <source>
        <strain evidence="8 9">FP101781</strain>
    </source>
</reference>
<evidence type="ECO:0000256" key="5">
    <source>
        <dbReference type="PIRSR" id="PIRSR607583-1"/>
    </source>
</evidence>
<organism evidence="8 9">
    <name type="scientific">Coprinellus micaceus</name>
    <name type="common">Glistening ink-cap mushroom</name>
    <name type="synonym">Coprinus micaceus</name>
    <dbReference type="NCBI Taxonomy" id="71717"/>
    <lineage>
        <taxon>Eukaryota</taxon>
        <taxon>Fungi</taxon>
        <taxon>Dikarya</taxon>
        <taxon>Basidiomycota</taxon>
        <taxon>Agaricomycotina</taxon>
        <taxon>Agaricomycetes</taxon>
        <taxon>Agaricomycetidae</taxon>
        <taxon>Agaricales</taxon>
        <taxon>Agaricineae</taxon>
        <taxon>Psathyrellaceae</taxon>
        <taxon>Coprinellus</taxon>
    </lineage>
</organism>
<comment type="caution">
    <text evidence="8">The sequence shown here is derived from an EMBL/GenBank/DDBJ whole genome shotgun (WGS) entry which is preliminary data.</text>
</comment>
<feature type="region of interest" description="Disordered" evidence="6">
    <location>
        <begin position="250"/>
        <end position="295"/>
    </location>
</feature>
<dbReference type="STRING" id="71717.A0A4Y7TZZ0"/>
<feature type="region of interest" description="Disordered" evidence="6">
    <location>
        <begin position="1"/>
        <end position="27"/>
    </location>
</feature>
<keyword evidence="5" id="KW-0479">Metal-binding</keyword>
<gene>
    <name evidence="8" type="ORF">FA13DRAFT_1679740</name>
</gene>
<evidence type="ECO:0000256" key="1">
    <source>
        <dbReference type="ARBA" id="ARBA00004394"/>
    </source>
</evidence>
<feature type="compositionally biased region" description="Basic and acidic residues" evidence="6">
    <location>
        <begin position="253"/>
        <end position="262"/>
    </location>
</feature>
<dbReference type="SUPFAM" id="SSF50156">
    <property type="entry name" value="PDZ domain-like"/>
    <property type="match status" value="1"/>
</dbReference>
<feature type="domain" description="PDZ GRASP-type" evidence="7">
    <location>
        <begin position="124"/>
        <end position="213"/>
    </location>
</feature>
<feature type="binding site" evidence="5">
    <location>
        <position position="18"/>
    </location>
    <ligand>
        <name>Zn(2+)</name>
        <dbReference type="ChEBI" id="CHEBI:29105"/>
    </ligand>
</feature>
<dbReference type="PANTHER" id="PTHR12893">
    <property type="entry name" value="GOLGI REASSEMBLY STACKING PROTEIN GRASP"/>
    <property type="match status" value="1"/>
</dbReference>
<comment type="subcellular location">
    <subcellularLocation>
        <location evidence="1">Golgi apparatus membrane</location>
    </subcellularLocation>
</comment>
<dbReference type="OrthoDB" id="3318at2759"/>
<keyword evidence="3" id="KW-0333">Golgi apparatus</keyword>
<protein>
    <recommendedName>
        <fullName evidence="7">PDZ GRASP-type domain-containing protein</fullName>
    </recommendedName>
</protein>
<dbReference type="InterPro" id="IPR024958">
    <property type="entry name" value="GRASP_PDZ"/>
</dbReference>
<evidence type="ECO:0000256" key="6">
    <source>
        <dbReference type="SAM" id="MobiDB-lite"/>
    </source>
</evidence>
<keyword evidence="9" id="KW-1185">Reference proteome</keyword>
<keyword evidence="4" id="KW-0472">Membrane</keyword>
<dbReference type="PANTHER" id="PTHR12893:SF0">
    <property type="entry name" value="GRASP65"/>
    <property type="match status" value="1"/>
</dbReference>